<gene>
    <name evidence="2" type="ORF">ORY91_000718</name>
    <name evidence="3" type="ORF">V9W64_02975</name>
</gene>
<evidence type="ECO:0000256" key="1">
    <source>
        <dbReference type="SAM" id="Phobius"/>
    </source>
</evidence>
<organism evidence="2">
    <name type="scientific">Neisseria leonii</name>
    <dbReference type="NCBI Taxonomy" id="2995413"/>
    <lineage>
        <taxon>Bacteria</taxon>
        <taxon>Pseudomonadati</taxon>
        <taxon>Pseudomonadota</taxon>
        <taxon>Betaproteobacteria</taxon>
        <taxon>Neisseriales</taxon>
        <taxon>Neisseriaceae</taxon>
        <taxon>Neisseria</taxon>
    </lineage>
</organism>
<dbReference type="AlphaFoldDB" id="A0A9X4E0P0"/>
<evidence type="ECO:0000313" key="4">
    <source>
        <dbReference type="Proteomes" id="UP001149607"/>
    </source>
</evidence>
<name>A0A9X4E0P0_9NEIS</name>
<accession>A0A9X4E0P0</accession>
<reference evidence="2" key="1">
    <citation type="submission" date="2022-10" db="EMBL/GenBank/DDBJ databases">
        <authorList>
            <person name="Boutroux M."/>
        </authorList>
    </citation>
    <scope>NUCLEOTIDE SEQUENCE</scope>
    <source>
        <strain evidence="2">51.81</strain>
    </source>
</reference>
<feature type="transmembrane region" description="Helical" evidence="1">
    <location>
        <begin position="6"/>
        <end position="25"/>
    </location>
</feature>
<keyword evidence="1" id="KW-0472">Membrane</keyword>
<keyword evidence="4" id="KW-1185">Reference proteome</keyword>
<keyword evidence="1" id="KW-0812">Transmembrane</keyword>
<dbReference type="Proteomes" id="UP001149607">
    <property type="component" value="Chromosome"/>
</dbReference>
<evidence type="ECO:0000313" key="2">
    <source>
        <dbReference type="EMBL" id="MDD9327333.1"/>
    </source>
</evidence>
<protein>
    <submittedName>
        <fullName evidence="2">Uncharacterized protein</fullName>
    </submittedName>
</protein>
<dbReference type="EMBL" id="CP146598">
    <property type="protein sequence ID" value="WWY03719.1"/>
    <property type="molecule type" value="Genomic_DNA"/>
</dbReference>
<keyword evidence="1" id="KW-1133">Transmembrane helix</keyword>
<reference evidence="3" key="2">
    <citation type="submission" date="2024-02" db="EMBL/GenBank/DDBJ databases">
        <title>Neisseria leonii sp. nov.</title>
        <authorList>
            <person name="Boutroux M."/>
            <person name="Favre-Rochex S."/>
            <person name="Gorgette O."/>
            <person name="Touak G."/>
            <person name="Muhle E."/>
            <person name="Chesneau O."/>
            <person name="Clermont D."/>
            <person name="Rahi P."/>
        </authorList>
    </citation>
    <scope>NUCLEOTIDE SEQUENCE</scope>
    <source>
        <strain evidence="3">51.81</strain>
    </source>
</reference>
<evidence type="ECO:0000313" key="3">
    <source>
        <dbReference type="EMBL" id="WWY03719.1"/>
    </source>
</evidence>
<dbReference type="EMBL" id="JAPQFL010000001">
    <property type="protein sequence ID" value="MDD9327333.1"/>
    <property type="molecule type" value="Genomic_DNA"/>
</dbReference>
<sequence>MNRQTPLYRLILPVAALTAAILLLWPQWRDWRQSLAREAHLKNQYQTLRARTAVLPAVPDTEAATAALTPYTAADNRNWPQTAAEYRLTLLAADRLPDGAEQLHLSGAYPDLYRLLYSLIGRTPAAQPRSWQLRPSESGASLNIVLQYFPIPDAENSSSPDNTAGARR</sequence>
<proteinExistence type="predicted"/>
<dbReference type="RefSeq" id="WP_274584577.1">
    <property type="nucleotide sequence ID" value="NZ_CP145811.1"/>
</dbReference>